<dbReference type="Pfam" id="PF05199">
    <property type="entry name" value="GMC_oxred_C"/>
    <property type="match status" value="1"/>
</dbReference>
<evidence type="ECO:0000256" key="3">
    <source>
        <dbReference type="ARBA" id="ARBA00022630"/>
    </source>
</evidence>
<comment type="cofactor">
    <cofactor evidence="1">
        <name>FAD</name>
        <dbReference type="ChEBI" id="CHEBI:57692"/>
    </cofactor>
</comment>
<name>A0A1M5F5M9_LOKAT</name>
<evidence type="ECO:0000259" key="6">
    <source>
        <dbReference type="Pfam" id="PF05199"/>
    </source>
</evidence>
<proteinExistence type="inferred from homology"/>
<organism evidence="7 8">
    <name type="scientific">Loktanella atrilutea</name>
    <dbReference type="NCBI Taxonomy" id="366533"/>
    <lineage>
        <taxon>Bacteria</taxon>
        <taxon>Pseudomonadati</taxon>
        <taxon>Pseudomonadota</taxon>
        <taxon>Alphaproteobacteria</taxon>
        <taxon>Rhodobacterales</taxon>
        <taxon>Roseobacteraceae</taxon>
        <taxon>Loktanella</taxon>
    </lineage>
</organism>
<dbReference type="InterPro" id="IPR051473">
    <property type="entry name" value="P2Ox-like"/>
</dbReference>
<dbReference type="EMBL" id="FQUE01000017">
    <property type="protein sequence ID" value="SHF86401.1"/>
    <property type="molecule type" value="Genomic_DNA"/>
</dbReference>
<evidence type="ECO:0000256" key="4">
    <source>
        <dbReference type="ARBA" id="ARBA00022827"/>
    </source>
</evidence>
<keyword evidence="3" id="KW-0285">Flavoprotein</keyword>
<evidence type="ECO:0000256" key="2">
    <source>
        <dbReference type="ARBA" id="ARBA00010790"/>
    </source>
</evidence>
<evidence type="ECO:0000256" key="5">
    <source>
        <dbReference type="ARBA" id="ARBA00023002"/>
    </source>
</evidence>
<dbReference type="InterPro" id="IPR036188">
    <property type="entry name" value="FAD/NAD-bd_sf"/>
</dbReference>
<dbReference type="Gene3D" id="3.50.50.60">
    <property type="entry name" value="FAD/NAD(P)-binding domain"/>
    <property type="match status" value="2"/>
</dbReference>
<feature type="domain" description="Glucose-methanol-choline oxidoreductase C-terminal" evidence="6">
    <location>
        <begin position="383"/>
        <end position="510"/>
    </location>
</feature>
<dbReference type="PANTHER" id="PTHR42784">
    <property type="entry name" value="PYRANOSE 2-OXIDASE"/>
    <property type="match status" value="1"/>
</dbReference>
<dbReference type="Proteomes" id="UP000183987">
    <property type="component" value="Unassembled WGS sequence"/>
</dbReference>
<evidence type="ECO:0000313" key="7">
    <source>
        <dbReference type="EMBL" id="SHF86401.1"/>
    </source>
</evidence>
<comment type="similarity">
    <text evidence="2">Belongs to the GMC oxidoreductase family.</text>
</comment>
<dbReference type="GO" id="GO:0016614">
    <property type="term" value="F:oxidoreductase activity, acting on CH-OH group of donors"/>
    <property type="evidence" value="ECO:0007669"/>
    <property type="project" value="InterPro"/>
</dbReference>
<sequence>MGLNMAFALADRNLRVLVLESGDMAETAENRDLSADELLTPDTHYAPEITVTRRLGGASNLWGGRCVPCDPIDFQARPWLDLPAWPVTKADLDPYLGPACAALGAGEPVFSDPVPSLTLCDDAFDTDRLERWSDTPRAQVLHRDRLETDPRVMIATGVSVTGMDHNAAGKVTALRVWMNKATGHVPVRQVVLAAGGNASTRLLLNVQAETPALFGGPDGPLGRYYMGHVNGQIADIIMTDEALHDALDFYVDGHGSYVRRRITPTDATQKAHRLANVAFWPVVPEIAQAAHRSGPLSSVFLGLGLPGLGSRLIAAPIRLKHMGPKPWRRGPHLRNLMRDPIKTATFVPWFLWHRRYARHRIPGFFLKNPGRRYGLEFHSEHLPSPDSRMTLSKARDHTGLRRLRIDFRFATRDVESVLKAHIALERWLEETGLARLEYRFAPADRAAGVLFEARHGNHQEGTVRMAHTPQEGVVDGWGTCFDLTNLHVVSTAILPTSSQANPTLTALQLGLRLADRLVQNSVSVAHREAADA</sequence>
<dbReference type="AlphaFoldDB" id="A0A1M5F5M9"/>
<dbReference type="SUPFAM" id="SSF51905">
    <property type="entry name" value="FAD/NAD(P)-binding domain"/>
    <property type="match status" value="1"/>
</dbReference>
<evidence type="ECO:0000313" key="8">
    <source>
        <dbReference type="Proteomes" id="UP000183987"/>
    </source>
</evidence>
<evidence type="ECO:0000256" key="1">
    <source>
        <dbReference type="ARBA" id="ARBA00001974"/>
    </source>
</evidence>
<reference evidence="8" key="1">
    <citation type="submission" date="2016-11" db="EMBL/GenBank/DDBJ databases">
        <authorList>
            <person name="Varghese N."/>
            <person name="Submissions S."/>
        </authorList>
    </citation>
    <scope>NUCLEOTIDE SEQUENCE [LARGE SCALE GENOMIC DNA]</scope>
    <source>
        <strain evidence="8">DSM 29326</strain>
    </source>
</reference>
<dbReference type="InterPro" id="IPR007867">
    <property type="entry name" value="GMC_OxRtase_C"/>
</dbReference>
<dbReference type="PANTHER" id="PTHR42784:SF1">
    <property type="entry name" value="PYRANOSE 2-OXIDASE"/>
    <property type="match status" value="1"/>
</dbReference>
<dbReference type="STRING" id="366533.SAMN05444339_11718"/>
<accession>A0A1M5F5M9</accession>
<keyword evidence="4" id="KW-0274">FAD</keyword>
<keyword evidence="8" id="KW-1185">Reference proteome</keyword>
<keyword evidence="5" id="KW-0560">Oxidoreductase</keyword>
<gene>
    <name evidence="7" type="ORF">SAMN05444339_11718</name>
</gene>
<protein>
    <submittedName>
        <fullName evidence="7">Choline dehydrogenase</fullName>
    </submittedName>
</protein>